<feature type="transmembrane region" description="Helical" evidence="1">
    <location>
        <begin position="27"/>
        <end position="45"/>
    </location>
</feature>
<keyword evidence="1" id="KW-1133">Transmembrane helix</keyword>
<dbReference type="EMBL" id="JBHSZI010000004">
    <property type="protein sequence ID" value="MFC7059882.1"/>
    <property type="molecule type" value="Genomic_DNA"/>
</dbReference>
<feature type="transmembrane region" description="Helical" evidence="1">
    <location>
        <begin position="95"/>
        <end position="112"/>
    </location>
</feature>
<reference evidence="3" key="3">
    <citation type="submission" date="2024-09" db="EMBL/GenBank/DDBJ databases">
        <authorList>
            <person name="Sun Q."/>
        </authorList>
    </citation>
    <scope>NUCLEOTIDE SEQUENCE</scope>
    <source>
        <strain evidence="3">CGMCC 1.12553</strain>
    </source>
</reference>
<dbReference type="EMBL" id="JBHSZI010000004">
    <property type="protein sequence ID" value="MFC7059958.1"/>
    <property type="molecule type" value="Genomic_DNA"/>
</dbReference>
<evidence type="ECO:0000256" key="1">
    <source>
        <dbReference type="SAM" id="Phobius"/>
    </source>
</evidence>
<feature type="transmembrane region" description="Helical" evidence="1">
    <location>
        <begin position="158"/>
        <end position="181"/>
    </location>
</feature>
<feature type="transmembrane region" description="Helical" evidence="1">
    <location>
        <begin position="124"/>
        <end position="146"/>
    </location>
</feature>
<feature type="transmembrane region" description="Helical" evidence="1">
    <location>
        <begin position="65"/>
        <end position="86"/>
    </location>
</feature>
<dbReference type="Proteomes" id="UP001596445">
    <property type="component" value="Unassembled WGS sequence"/>
</dbReference>
<name>A0ABD5W6X2_9EURY</name>
<sequence length="339" mass="35952">MVLLVGIAVLVGGALAKRTERLSPTRALGVVFLGIVLASLGAIVFEGLSPDPTYTADSMPFPRAWYTPIALMTGLLTMIVSIIVGITRWPTRPRYTFLGILMGAWILYPELFPDLTSITHPLGYLIVLSTPVLVGYIIWTDAWGVLRAVLQDRVVRQFSLGVAVVATLFFLMGTGYVSFFWEDGGVTETTVVVLPVVYQLVQWPTLEIALPQIPMFIAISPGVVILNGVIGVLVGLNAALIARRWRVNESAGTTEGTAGTAAIVGSCTCGCCGPLVANIATVAVSSTIAAPLYWLFVDSDSPLGVIFVVGAIVLFTGTLVYSARTATRESSSVCAVPAD</sequence>
<organism evidence="3 4">
    <name type="scientific">Halovenus salina</name>
    <dbReference type="NCBI Taxonomy" id="1510225"/>
    <lineage>
        <taxon>Archaea</taxon>
        <taxon>Methanobacteriati</taxon>
        <taxon>Methanobacteriota</taxon>
        <taxon>Stenosarchaea group</taxon>
        <taxon>Halobacteria</taxon>
        <taxon>Halobacteriales</taxon>
        <taxon>Haloarculaceae</taxon>
        <taxon>Halovenus</taxon>
    </lineage>
</organism>
<feature type="transmembrane region" description="Helical" evidence="1">
    <location>
        <begin position="275"/>
        <end position="296"/>
    </location>
</feature>
<keyword evidence="1" id="KW-0812">Transmembrane</keyword>
<protein>
    <submittedName>
        <fullName evidence="3">Uncharacterized protein</fullName>
    </submittedName>
</protein>
<comment type="caution">
    <text evidence="3">The sequence shown here is derived from an EMBL/GenBank/DDBJ whole genome shotgun (WGS) entry which is preliminary data.</text>
</comment>
<keyword evidence="4" id="KW-1185">Reference proteome</keyword>
<keyword evidence="1" id="KW-0472">Membrane</keyword>
<feature type="transmembrane region" description="Helical" evidence="1">
    <location>
        <begin position="302"/>
        <end position="321"/>
    </location>
</feature>
<evidence type="ECO:0000313" key="2">
    <source>
        <dbReference type="EMBL" id="MFC7059882.1"/>
    </source>
</evidence>
<proteinExistence type="predicted"/>
<reference evidence="3" key="1">
    <citation type="journal article" date="2014" name="Int. J. Syst. Evol. Microbiol.">
        <title>Complete genome sequence of Corynebacterium casei LMG S-19264T (=DSM 44701T), isolated from a smear-ripened cheese.</title>
        <authorList>
            <consortium name="US DOE Joint Genome Institute (JGI-PGF)"/>
            <person name="Walter F."/>
            <person name="Albersmeier A."/>
            <person name="Kalinowski J."/>
            <person name="Ruckert C."/>
        </authorList>
    </citation>
    <scope>NUCLEOTIDE SEQUENCE [LARGE SCALE GENOMIC DNA]</scope>
    <source>
        <strain evidence="3">CGMCC 1.12553</strain>
    </source>
</reference>
<dbReference type="AlphaFoldDB" id="A0ABD5W6X2"/>
<reference evidence="4" key="2">
    <citation type="journal article" date="2019" name="Int. J. Syst. Evol. Microbiol.">
        <title>The Global Catalogue of Microorganisms (GCM) 10K type strain sequencing project: providing services to taxonomists for standard genome sequencing and annotation.</title>
        <authorList>
            <consortium name="The Broad Institute Genomics Platform"/>
            <consortium name="The Broad Institute Genome Sequencing Center for Infectious Disease"/>
            <person name="Wu L."/>
            <person name="Ma J."/>
        </authorList>
    </citation>
    <scope>NUCLEOTIDE SEQUENCE [LARGE SCALE GENOMIC DNA]</scope>
    <source>
        <strain evidence="4">JCM 30072</strain>
    </source>
</reference>
<feature type="transmembrane region" description="Helical" evidence="1">
    <location>
        <begin position="213"/>
        <end position="236"/>
    </location>
</feature>
<gene>
    <name evidence="2" type="ORF">ACFQQG_18830</name>
    <name evidence="3" type="ORF">ACFQQG_19285</name>
</gene>
<accession>A0ABD5W6X2</accession>
<evidence type="ECO:0000313" key="3">
    <source>
        <dbReference type="EMBL" id="MFC7059958.1"/>
    </source>
</evidence>
<dbReference type="RefSeq" id="WP_267164384.1">
    <property type="nucleotide sequence ID" value="NZ_CP112974.1"/>
</dbReference>
<evidence type="ECO:0000313" key="4">
    <source>
        <dbReference type="Proteomes" id="UP001596445"/>
    </source>
</evidence>
<dbReference type="GeneID" id="76632293"/>